<comment type="caution">
    <text evidence="2">The sequence shown here is derived from an EMBL/GenBank/DDBJ whole genome shotgun (WGS) entry which is preliminary data.</text>
</comment>
<feature type="region of interest" description="Disordered" evidence="1">
    <location>
        <begin position="1"/>
        <end position="24"/>
    </location>
</feature>
<evidence type="ECO:0000256" key="1">
    <source>
        <dbReference type="SAM" id="MobiDB-lite"/>
    </source>
</evidence>
<gene>
    <name evidence="2" type="ORF">HGM15179_005133</name>
</gene>
<keyword evidence="3" id="KW-1185">Reference proteome</keyword>
<evidence type="ECO:0000313" key="2">
    <source>
        <dbReference type="EMBL" id="TRZ21990.1"/>
    </source>
</evidence>
<dbReference type="Proteomes" id="UP000796761">
    <property type="component" value="Unassembled WGS sequence"/>
</dbReference>
<name>A0A8K1GMX5_9PASS</name>
<organism evidence="2 3">
    <name type="scientific">Zosterops borbonicus</name>
    <dbReference type="NCBI Taxonomy" id="364589"/>
    <lineage>
        <taxon>Eukaryota</taxon>
        <taxon>Metazoa</taxon>
        <taxon>Chordata</taxon>
        <taxon>Craniata</taxon>
        <taxon>Vertebrata</taxon>
        <taxon>Euteleostomi</taxon>
        <taxon>Archelosauria</taxon>
        <taxon>Archosauria</taxon>
        <taxon>Dinosauria</taxon>
        <taxon>Saurischia</taxon>
        <taxon>Theropoda</taxon>
        <taxon>Coelurosauria</taxon>
        <taxon>Aves</taxon>
        <taxon>Neognathae</taxon>
        <taxon>Neoaves</taxon>
        <taxon>Telluraves</taxon>
        <taxon>Australaves</taxon>
        <taxon>Passeriformes</taxon>
        <taxon>Sylvioidea</taxon>
        <taxon>Zosteropidae</taxon>
        <taxon>Zosterops</taxon>
    </lineage>
</organism>
<sequence length="153" mass="16328">MATVLQQRTCEGLGHTREGKGSSGKRVVETNIMVGHQRGFSSARAMVQLSHSITCEVHNPGWGPLQISAITILPHPLTSKHQYQGKLRRAVRKLRPDVACARIGHGCSAVPRGRDEQVGSEGLTSALGVGVDVAGPAAEDEWIRGLPDETHPG</sequence>
<dbReference type="AlphaFoldDB" id="A0A8K1GMX5"/>
<proteinExistence type="predicted"/>
<accession>A0A8K1GMX5</accession>
<dbReference type="EMBL" id="SWJQ01000107">
    <property type="protein sequence ID" value="TRZ21990.1"/>
    <property type="molecule type" value="Genomic_DNA"/>
</dbReference>
<protein>
    <submittedName>
        <fullName evidence="2">Uncharacterized protein</fullName>
    </submittedName>
</protein>
<reference evidence="2" key="1">
    <citation type="submission" date="2019-04" db="EMBL/GenBank/DDBJ databases">
        <title>Genome assembly of Zosterops borbonicus 15179.</title>
        <authorList>
            <person name="Leroy T."/>
            <person name="Anselmetti Y."/>
            <person name="Tilak M.-K."/>
            <person name="Nabholz B."/>
        </authorList>
    </citation>
    <scope>NUCLEOTIDE SEQUENCE</scope>
    <source>
        <strain evidence="2">HGM_15179</strain>
        <tissue evidence="2">Muscle</tissue>
    </source>
</reference>
<evidence type="ECO:0000313" key="3">
    <source>
        <dbReference type="Proteomes" id="UP000796761"/>
    </source>
</evidence>